<evidence type="ECO:0000256" key="5">
    <source>
        <dbReference type="ARBA" id="ARBA00022695"/>
    </source>
</evidence>
<sequence length="400" mass="45290">MRDPVKNDLINGAKKPSSNNKHVKVWCDGCYDMVHFGHANQLRQAKQFGNYLVVGVHTDEEITLHKGPPVFNEKERYRMVRGIKWVDEVVEGAPYVTSVATLDKYNCDFCVHGDDITLTAEGVDTYAEVKSCGRYKECQRTPGVSTTDLVGRMLLLTKCHHSLNDELTVENRERALSLSTDHEAVSPWTRVSRFLPTTQTIMQFAEGHMPAKDDVIVYVCGAFDLFHIGHLCFLEEARKLGDYLIVGIHSDQVVNEYKGENHPIMSLHERVLSVLAYKPVSEVVIGAPYTITKELIERFNVQIVANGSRIASHELPGEPDPFNVAKELGIYKEIDSGSDMTTNMIITRIIEHRREFEKRNQKKERKELEAYRALQAFKNDKKGGGDTESAIIKIDLKNVQ</sequence>
<dbReference type="EMBL" id="UYRR01031171">
    <property type="protein sequence ID" value="VDK47129.1"/>
    <property type="molecule type" value="Genomic_DNA"/>
</dbReference>
<proteinExistence type="inferred from homology"/>
<evidence type="ECO:0000313" key="15">
    <source>
        <dbReference type="WBParaSite" id="ASIM_0001287101-mRNA-1"/>
    </source>
</evidence>
<evidence type="ECO:0000313" key="14">
    <source>
        <dbReference type="Proteomes" id="UP000267096"/>
    </source>
</evidence>
<evidence type="ECO:0000256" key="3">
    <source>
        <dbReference type="ARBA" id="ARBA00022516"/>
    </source>
</evidence>
<evidence type="ECO:0000256" key="9">
    <source>
        <dbReference type="ARBA" id="ARBA00024191"/>
    </source>
</evidence>
<dbReference type="Gene3D" id="3.40.50.620">
    <property type="entry name" value="HUPs"/>
    <property type="match status" value="2"/>
</dbReference>
<dbReference type="FunFam" id="3.40.50.620:FF:000108">
    <property type="entry name" value="Ethanolamine-phosphate cytidylyltransferase isoform 2"/>
    <property type="match status" value="1"/>
</dbReference>
<evidence type="ECO:0000256" key="6">
    <source>
        <dbReference type="ARBA" id="ARBA00023098"/>
    </source>
</evidence>
<protein>
    <recommendedName>
        <fullName evidence="10">ethanolamine-phosphate cytidylyltransferase</fullName>
        <ecNumber evidence="10">2.7.7.14</ecNumber>
    </recommendedName>
    <alternativeName>
        <fullName evidence="11">CTP:phosphoethanolamine cytidylyltransferase</fullName>
    </alternativeName>
</protein>
<accession>A0A0M3JX20</accession>
<dbReference type="PANTHER" id="PTHR45780">
    <property type="entry name" value="ETHANOLAMINE-PHOSPHATE CYTIDYLYLTRANSFERASE"/>
    <property type="match status" value="1"/>
</dbReference>
<feature type="domain" description="Cytidyltransferase-like" evidence="12">
    <location>
        <begin position="26"/>
        <end position="150"/>
    </location>
</feature>
<dbReference type="CDD" id="cd02174">
    <property type="entry name" value="CCT"/>
    <property type="match status" value="1"/>
</dbReference>
<dbReference type="GO" id="GO:0005737">
    <property type="term" value="C:cytoplasm"/>
    <property type="evidence" value="ECO:0007669"/>
    <property type="project" value="TreeGrafter"/>
</dbReference>
<dbReference type="InterPro" id="IPR044608">
    <property type="entry name" value="Ect1/PCYT2"/>
</dbReference>
<dbReference type="EC" id="2.7.7.14" evidence="10"/>
<evidence type="ECO:0000256" key="1">
    <source>
        <dbReference type="ARBA" id="ARBA00005189"/>
    </source>
</evidence>
<evidence type="ECO:0000259" key="12">
    <source>
        <dbReference type="Pfam" id="PF01467"/>
    </source>
</evidence>
<feature type="domain" description="Cytidyltransferase-like" evidence="12">
    <location>
        <begin position="218"/>
        <end position="312"/>
    </location>
</feature>
<evidence type="ECO:0000256" key="7">
    <source>
        <dbReference type="ARBA" id="ARBA00023209"/>
    </source>
</evidence>
<name>A0A0M3JX20_ANISI</name>
<keyword evidence="4" id="KW-0808">Transferase</keyword>
<keyword evidence="7" id="KW-0594">Phospholipid biosynthesis</keyword>
<reference evidence="15" key="1">
    <citation type="submission" date="2017-02" db="UniProtKB">
        <authorList>
            <consortium name="WormBaseParasite"/>
        </authorList>
    </citation>
    <scope>IDENTIFICATION</scope>
</reference>
<evidence type="ECO:0000256" key="8">
    <source>
        <dbReference type="ARBA" id="ARBA00023264"/>
    </source>
</evidence>
<evidence type="ECO:0000256" key="4">
    <source>
        <dbReference type="ARBA" id="ARBA00022679"/>
    </source>
</evidence>
<dbReference type="GO" id="GO:0006646">
    <property type="term" value="P:phosphatidylethanolamine biosynthetic process"/>
    <property type="evidence" value="ECO:0007669"/>
    <property type="project" value="UniProtKB-UniPathway"/>
</dbReference>
<dbReference type="CDD" id="cd02173">
    <property type="entry name" value="ECT"/>
    <property type="match status" value="1"/>
</dbReference>
<organism evidence="15">
    <name type="scientific">Anisakis simplex</name>
    <name type="common">Herring worm</name>
    <dbReference type="NCBI Taxonomy" id="6269"/>
    <lineage>
        <taxon>Eukaryota</taxon>
        <taxon>Metazoa</taxon>
        <taxon>Ecdysozoa</taxon>
        <taxon>Nematoda</taxon>
        <taxon>Chromadorea</taxon>
        <taxon>Rhabditida</taxon>
        <taxon>Spirurina</taxon>
        <taxon>Ascaridomorpha</taxon>
        <taxon>Ascaridoidea</taxon>
        <taxon>Anisakidae</taxon>
        <taxon>Anisakis</taxon>
        <taxon>Anisakis simplex complex</taxon>
    </lineage>
</organism>
<comment type="similarity">
    <text evidence="2">Belongs to the cytidylyltransferase family.</text>
</comment>
<dbReference type="UniPathway" id="UPA00558">
    <property type="reaction ID" value="UER00742"/>
</dbReference>
<comment type="pathway">
    <text evidence="9">Phospholipid metabolism; phosphatidylethanolamine biosynthesis; phosphatidylethanolamine from ethanolamine: step 2/3.</text>
</comment>
<evidence type="ECO:0000313" key="13">
    <source>
        <dbReference type="EMBL" id="VDK47129.1"/>
    </source>
</evidence>
<dbReference type="OrthoDB" id="40021at2759"/>
<keyword evidence="8" id="KW-1208">Phospholipid metabolism</keyword>
<evidence type="ECO:0000256" key="10">
    <source>
        <dbReference type="ARBA" id="ARBA00024221"/>
    </source>
</evidence>
<dbReference type="SUPFAM" id="SSF52374">
    <property type="entry name" value="Nucleotidylyl transferase"/>
    <property type="match status" value="2"/>
</dbReference>
<dbReference type="AlphaFoldDB" id="A0A0M3JX20"/>
<dbReference type="Proteomes" id="UP000267096">
    <property type="component" value="Unassembled WGS sequence"/>
</dbReference>
<keyword evidence="6" id="KW-0443">Lipid metabolism</keyword>
<dbReference type="InterPro" id="IPR041723">
    <property type="entry name" value="CCT"/>
</dbReference>
<dbReference type="PANTHER" id="PTHR45780:SF2">
    <property type="entry name" value="ETHANOLAMINE-PHOSPHATE CYTIDYLYLTRANSFERASE"/>
    <property type="match status" value="1"/>
</dbReference>
<dbReference type="InterPro" id="IPR014729">
    <property type="entry name" value="Rossmann-like_a/b/a_fold"/>
</dbReference>
<dbReference type="Pfam" id="PF01467">
    <property type="entry name" value="CTP_transf_like"/>
    <property type="match status" value="2"/>
</dbReference>
<evidence type="ECO:0000256" key="11">
    <source>
        <dbReference type="ARBA" id="ARBA00031473"/>
    </source>
</evidence>
<dbReference type="NCBIfam" id="TIGR00125">
    <property type="entry name" value="cyt_tran_rel"/>
    <property type="match status" value="2"/>
</dbReference>
<keyword evidence="3" id="KW-0444">Lipid biosynthesis</keyword>
<keyword evidence="14" id="KW-1185">Reference proteome</keyword>
<dbReference type="WBParaSite" id="ASIM_0001287101-mRNA-1">
    <property type="protein sequence ID" value="ASIM_0001287101-mRNA-1"/>
    <property type="gene ID" value="ASIM_0001287101"/>
</dbReference>
<evidence type="ECO:0000256" key="2">
    <source>
        <dbReference type="ARBA" id="ARBA00010101"/>
    </source>
</evidence>
<dbReference type="GO" id="GO:0004306">
    <property type="term" value="F:ethanolamine-phosphate cytidylyltransferase activity"/>
    <property type="evidence" value="ECO:0007669"/>
    <property type="project" value="UniProtKB-EC"/>
</dbReference>
<comment type="pathway">
    <text evidence="1">Lipid metabolism.</text>
</comment>
<gene>
    <name evidence="13" type="ORF">ASIM_LOCUS12337</name>
</gene>
<reference evidence="13 14" key="2">
    <citation type="submission" date="2018-11" db="EMBL/GenBank/DDBJ databases">
        <authorList>
            <consortium name="Pathogen Informatics"/>
        </authorList>
    </citation>
    <scope>NUCLEOTIDE SEQUENCE [LARGE SCALE GENOMIC DNA]</scope>
</reference>
<keyword evidence="5" id="KW-0548">Nucleotidyltransferase</keyword>
<dbReference type="InterPro" id="IPR004821">
    <property type="entry name" value="Cyt_trans-like"/>
</dbReference>